<evidence type="ECO:0000256" key="2">
    <source>
        <dbReference type="SAM" id="SignalP"/>
    </source>
</evidence>
<sequence>MKRFAAAFLSVLFLAVPAFTGASVAQAEEGARLRVDLNELAPRVLTGSTTTLTVAGTVTNTGDRKITRPQVRLQVGDRVTTSRGVNDVLSGAVVKDSPLTDFAPVADALEPGQTAPLNITVNLTGARAERFSRPGVYPLLVNVNGTPEFGGPARLGAVSMLMPVLAAPGKQATGRAGAPSMTMLWPLTSSVPQVYAAPYGQPLVLRDDRLAAEIEGDGRLNALVTAAAAAVHGNSNLAKSMCFALDPDLLTTVDAMSRGYQVHTDGGNVQGKGTEAAKTWLASLKTLLTGRCVVALPFADADLDAVAKIRPGDTSLVTAAVSGAATIQQLAGVTPQTGVLWPGGTPSEAVLAALSQAGVRTVLTDAGKLAPAAAGGGVTVQGSSVRAQPTDSLVSAAMTGVPTVPDSVTVPANTERAISSQNGLGALAFRAGLGQPAGQERPDHLLVAPPRRWDAPAAELTAYLEQVAGFISAGVVTPIALPSLLSADPAATGAVGDTGQDPSAAVDPQVVSTLSAVEGQAAGMASSMQLDATKRVKPDDVVAPVRLAELRGTSTAWRGLPADAATANAQAEIAAISDRVSVQQPRQTIALASGNSPLPVYVVNDLPVGINARFTLSNNTGLRADVSKEVSFPAGGGRQYLLPVEALRAGRFSVDVSLSTPSDTPLGSSARFELTSTEYGAITIIATVAAGVALLLLASRRIYRRVKDARAGRDVVD</sequence>
<keyword evidence="1" id="KW-1133">Transmembrane helix</keyword>
<dbReference type="InterPro" id="IPR046112">
    <property type="entry name" value="DUF6049"/>
</dbReference>
<dbReference type="Pfam" id="PF19516">
    <property type="entry name" value="DUF6049"/>
    <property type="match status" value="1"/>
</dbReference>
<feature type="signal peptide" evidence="2">
    <location>
        <begin position="1"/>
        <end position="27"/>
    </location>
</feature>
<dbReference type="OrthoDB" id="3797035at2"/>
<feature type="chain" id="PRO_5018630771" evidence="2">
    <location>
        <begin position="28"/>
        <end position="717"/>
    </location>
</feature>
<organism evidence="3 4">
    <name type="scientific">Amycolatopsis eburnea</name>
    <dbReference type="NCBI Taxonomy" id="2267691"/>
    <lineage>
        <taxon>Bacteria</taxon>
        <taxon>Bacillati</taxon>
        <taxon>Actinomycetota</taxon>
        <taxon>Actinomycetes</taxon>
        <taxon>Pseudonocardiales</taxon>
        <taxon>Pseudonocardiaceae</taxon>
        <taxon>Amycolatopsis</taxon>
    </lineage>
</organism>
<dbReference type="AlphaFoldDB" id="A0A3R9E531"/>
<dbReference type="RefSeq" id="WP_125309321.1">
    <property type="nucleotide sequence ID" value="NZ_RSEC01000036.1"/>
</dbReference>
<reference evidence="3 4" key="1">
    <citation type="submission" date="2018-12" db="EMBL/GenBank/DDBJ databases">
        <title>Amycolatopsis eburnea sp. nov. actinomycete associate with arbuscular mycorrhiza fungal spore.</title>
        <authorList>
            <person name="Lumyong S."/>
            <person name="Chaiya L."/>
        </authorList>
    </citation>
    <scope>NUCLEOTIDE SEQUENCE [LARGE SCALE GENOMIC DNA]</scope>
    <source>
        <strain evidence="3 4">GLM-1</strain>
    </source>
</reference>
<keyword evidence="1" id="KW-0812">Transmembrane</keyword>
<keyword evidence="4" id="KW-1185">Reference proteome</keyword>
<proteinExistence type="predicted"/>
<dbReference type="Proteomes" id="UP000267081">
    <property type="component" value="Unassembled WGS sequence"/>
</dbReference>
<evidence type="ECO:0000256" key="1">
    <source>
        <dbReference type="SAM" id="Phobius"/>
    </source>
</evidence>
<evidence type="ECO:0000313" key="4">
    <source>
        <dbReference type="Proteomes" id="UP000267081"/>
    </source>
</evidence>
<name>A0A3R9E531_9PSEU</name>
<accession>A0A3R9E531</accession>
<dbReference type="EMBL" id="RSEC01000036">
    <property type="protein sequence ID" value="RSD20075.1"/>
    <property type="molecule type" value="Genomic_DNA"/>
</dbReference>
<keyword evidence="1" id="KW-0472">Membrane</keyword>
<evidence type="ECO:0000313" key="3">
    <source>
        <dbReference type="EMBL" id="RSD20075.1"/>
    </source>
</evidence>
<keyword evidence="2" id="KW-0732">Signal</keyword>
<protein>
    <submittedName>
        <fullName evidence="3">Glycoprotein</fullName>
    </submittedName>
</protein>
<comment type="caution">
    <text evidence="3">The sequence shown here is derived from an EMBL/GenBank/DDBJ whole genome shotgun (WGS) entry which is preliminary data.</text>
</comment>
<feature type="transmembrane region" description="Helical" evidence="1">
    <location>
        <begin position="679"/>
        <end position="698"/>
    </location>
</feature>
<gene>
    <name evidence="3" type="ORF">EIY87_17840</name>
</gene>